<accession>A0ACB7V8U3</accession>
<sequence>MDLKVIFRIFKALKVKRLGKKPVEESGAFYRRRKTWMGFSHGFYMVENGGSLVARRVEVEGSDVWLFGVFDQNMGNEMKNYMQTHLFEEDINQDQIWKRSKEVVKKAFICTKRKMYDEDIIIGDAGGFATVIVMKSDKFIAANFGKYKAVVVCRNGMASQIGWTYQIIERELLHLRCSVGDGDERIGRSSRLVVAAQKVEHNTSLVILASEGVWEVMRIQEAADLISHIEDSETAAECLAEEAINRMSKSTISCIVIRFH</sequence>
<evidence type="ECO:0000313" key="1">
    <source>
        <dbReference type="EMBL" id="KAH7669791.1"/>
    </source>
</evidence>
<organism evidence="1 2">
    <name type="scientific">Dioscorea alata</name>
    <name type="common">Purple yam</name>
    <dbReference type="NCBI Taxonomy" id="55571"/>
    <lineage>
        <taxon>Eukaryota</taxon>
        <taxon>Viridiplantae</taxon>
        <taxon>Streptophyta</taxon>
        <taxon>Embryophyta</taxon>
        <taxon>Tracheophyta</taxon>
        <taxon>Spermatophyta</taxon>
        <taxon>Magnoliopsida</taxon>
        <taxon>Liliopsida</taxon>
        <taxon>Dioscoreales</taxon>
        <taxon>Dioscoreaceae</taxon>
        <taxon>Dioscorea</taxon>
    </lineage>
</organism>
<gene>
    <name evidence="1" type="ORF">IHE45_11G101200</name>
</gene>
<keyword evidence="1" id="KW-0378">Hydrolase</keyword>
<protein>
    <submittedName>
        <fullName evidence="1">Protein phosphatase 1L protein</fullName>
        <ecNumber evidence="1">3.1.3.16</ecNumber>
    </submittedName>
</protein>
<reference evidence="2" key="1">
    <citation type="journal article" date="2022" name="Nat. Commun.">
        <title>Chromosome evolution and the genetic basis of agronomically important traits in greater yam.</title>
        <authorList>
            <person name="Bredeson J.V."/>
            <person name="Lyons J.B."/>
            <person name="Oniyinde I.O."/>
            <person name="Okereke N.R."/>
            <person name="Kolade O."/>
            <person name="Nnabue I."/>
            <person name="Nwadili C.O."/>
            <person name="Hribova E."/>
            <person name="Parker M."/>
            <person name="Nwogha J."/>
            <person name="Shu S."/>
            <person name="Carlson J."/>
            <person name="Kariba R."/>
            <person name="Muthemba S."/>
            <person name="Knop K."/>
            <person name="Barton G.J."/>
            <person name="Sherwood A.V."/>
            <person name="Lopez-Montes A."/>
            <person name="Asiedu R."/>
            <person name="Jamnadass R."/>
            <person name="Muchugi A."/>
            <person name="Goodstein D."/>
            <person name="Egesi C.N."/>
            <person name="Featherston J."/>
            <person name="Asfaw A."/>
            <person name="Simpson G.G."/>
            <person name="Dolezel J."/>
            <person name="Hendre P.S."/>
            <person name="Van Deynze A."/>
            <person name="Kumar P.L."/>
            <person name="Obidiegwu J.E."/>
            <person name="Bhattacharjee R."/>
            <person name="Rokhsar D.S."/>
        </authorList>
    </citation>
    <scope>NUCLEOTIDE SEQUENCE [LARGE SCALE GENOMIC DNA]</scope>
    <source>
        <strain evidence="2">cv. TDa95/00328</strain>
    </source>
</reference>
<dbReference type="EC" id="3.1.3.16" evidence="1"/>
<keyword evidence="2" id="KW-1185">Reference proteome</keyword>
<proteinExistence type="predicted"/>
<evidence type="ECO:0000313" key="2">
    <source>
        <dbReference type="Proteomes" id="UP000827976"/>
    </source>
</evidence>
<comment type="caution">
    <text evidence="1">The sequence shown here is derived from an EMBL/GenBank/DDBJ whole genome shotgun (WGS) entry which is preliminary data.</text>
</comment>
<dbReference type="EMBL" id="CM037021">
    <property type="protein sequence ID" value="KAH7669791.1"/>
    <property type="molecule type" value="Genomic_DNA"/>
</dbReference>
<dbReference type="Proteomes" id="UP000827976">
    <property type="component" value="Chromosome 11"/>
</dbReference>
<name>A0ACB7V8U3_DIOAL</name>